<dbReference type="Gene3D" id="3.30.420.40">
    <property type="match status" value="2"/>
</dbReference>
<dbReference type="PANTHER" id="PTHR14187">
    <property type="entry name" value="ALPHA KINASE/ELONGATION FACTOR 2 KINASE"/>
    <property type="match status" value="1"/>
</dbReference>
<evidence type="ECO:0000313" key="2">
    <source>
        <dbReference type="EMBL" id="QDS73014.1"/>
    </source>
</evidence>
<dbReference type="CDD" id="cd10170">
    <property type="entry name" value="ASKHA_NBD_HSP70"/>
    <property type="match status" value="1"/>
</dbReference>
<feature type="compositionally biased region" description="Low complexity" evidence="1">
    <location>
        <begin position="140"/>
        <end position="152"/>
    </location>
</feature>
<accession>A0A517LBK7</accession>
<sequence>MKARAMRQPCVLHVARFACMHGQLAVQDFEIAKDPQALNEAACFGWEVCHVAICSACGKCLVPCCIVAIRLGTIYGRLATKDDNIVIHGRLNPGPPFTFHISLLTIFETVMTCLMESTTNTSQIAELPASTPSLRNATHPSQPSSNIQSQNSFPRSSQSLHRSQPSFHSSIDDPIDIDDEESRLVIGIDFGTTYTGVAYATPSNNVAILGDIAVVTYWGPQMGNSDKNAVAMITTKLELDIGTVSEELDILSSTLNGMKDLDFKYVKAAAGMPAFPCKGPEDIVTDYLTHVFEYLVQTVDSFSYEVRERFPVDIVVTCPTDWSYPAINSTYRALTQAGFNKDQFARLNEVLLVTEPEAAAVYTARYLSDFHGQDFLKVGECFVLCDAGGETVDVVSYRVKQLQPLELEKIGKATGRKCGSTYIDLAFKSWLLQLLGVHNYEKLDPEFDGKISSHATEGEAMRKVMKQFNERKEKFKKDSRDTRIDLPAPLDTLNLDTRIQGGGVSTSKETMKSFFDKCVDQVVELIKGHVGQIERPPVKSRSVFLVGGFGESPYLQQEVEFSLEKVRKITLRVPDTSWTAVVRGAVVMGVEKDRSMNRTTMTGCDKNYGVRTATAFSLVHNDRNDYSVDPVSKQPIARGQMRWLFRKGDAVLSNLPREEHHTFLVQFKEGDEKKGGIPVYSYPDEDIPDIFMDDPGIARVCVLPYNLASIPLNEFESYQAEKKGPRTFYAFLKLDFIMDRSTLKMILKFKNQVLDDAELNVGIADVDMGKQAYL</sequence>
<dbReference type="STRING" id="50376.A0A517LBK7"/>
<feature type="compositionally biased region" description="Polar residues" evidence="1">
    <location>
        <begin position="153"/>
        <end position="168"/>
    </location>
</feature>
<dbReference type="InterPro" id="IPR043129">
    <property type="entry name" value="ATPase_NBD"/>
</dbReference>
<dbReference type="OrthoDB" id="2963168at2759"/>
<dbReference type="EMBL" id="CP042192">
    <property type="protein sequence ID" value="QDS73014.1"/>
    <property type="molecule type" value="Genomic_DNA"/>
</dbReference>
<reference evidence="2 3" key="1">
    <citation type="submission" date="2019-07" db="EMBL/GenBank/DDBJ databases">
        <title>Finished genome of Venturia effusa.</title>
        <authorList>
            <person name="Young C.A."/>
            <person name="Cox M.P."/>
            <person name="Ganley A.R.D."/>
            <person name="David W.J."/>
        </authorList>
    </citation>
    <scope>NUCLEOTIDE SEQUENCE [LARGE SCALE GENOMIC DNA]</scope>
    <source>
        <strain evidence="3">albino</strain>
    </source>
</reference>
<dbReference type="Proteomes" id="UP000316270">
    <property type="component" value="Chromosome 8"/>
</dbReference>
<evidence type="ECO:0000313" key="3">
    <source>
        <dbReference type="Proteomes" id="UP000316270"/>
    </source>
</evidence>
<protein>
    <recommendedName>
        <fullName evidence="4">Heat shock 70 kDa protein 12A</fullName>
    </recommendedName>
</protein>
<organism evidence="2 3">
    <name type="scientific">Venturia effusa</name>
    <dbReference type="NCBI Taxonomy" id="50376"/>
    <lineage>
        <taxon>Eukaryota</taxon>
        <taxon>Fungi</taxon>
        <taxon>Dikarya</taxon>
        <taxon>Ascomycota</taxon>
        <taxon>Pezizomycotina</taxon>
        <taxon>Dothideomycetes</taxon>
        <taxon>Pleosporomycetidae</taxon>
        <taxon>Venturiales</taxon>
        <taxon>Venturiaceae</taxon>
        <taxon>Venturia</taxon>
    </lineage>
</organism>
<dbReference type="Gene3D" id="3.90.640.10">
    <property type="entry name" value="Actin, Chain A, domain 4"/>
    <property type="match status" value="1"/>
</dbReference>
<dbReference type="SUPFAM" id="SSF53067">
    <property type="entry name" value="Actin-like ATPase domain"/>
    <property type="match status" value="2"/>
</dbReference>
<evidence type="ECO:0000256" key="1">
    <source>
        <dbReference type="SAM" id="MobiDB-lite"/>
    </source>
</evidence>
<keyword evidence="3" id="KW-1185">Reference proteome</keyword>
<proteinExistence type="predicted"/>
<feature type="region of interest" description="Disordered" evidence="1">
    <location>
        <begin position="132"/>
        <end position="175"/>
    </location>
</feature>
<dbReference type="AlphaFoldDB" id="A0A517LBK7"/>
<dbReference type="PANTHER" id="PTHR14187:SF5">
    <property type="entry name" value="HEAT SHOCK 70 KDA PROTEIN 12A"/>
    <property type="match status" value="1"/>
</dbReference>
<evidence type="ECO:0008006" key="4">
    <source>
        <dbReference type="Google" id="ProtNLM"/>
    </source>
</evidence>
<name>A0A517LBK7_9PEZI</name>
<gene>
    <name evidence="2" type="ORF">FKW77_009110</name>
</gene>